<evidence type="ECO:0000313" key="3">
    <source>
        <dbReference type="Proteomes" id="UP000602284"/>
    </source>
</evidence>
<protein>
    <submittedName>
        <fullName evidence="2">Minor capsid protein</fullName>
    </submittedName>
</protein>
<accession>A0ABS1JCF1</accession>
<dbReference type="InterPro" id="IPR006528">
    <property type="entry name" value="Phage_head_morphogenesis_dom"/>
</dbReference>
<organism evidence="2 3">
    <name type="scientific">Tumebacillus amylolyticus</name>
    <dbReference type="NCBI Taxonomy" id="2801339"/>
    <lineage>
        <taxon>Bacteria</taxon>
        <taxon>Bacillati</taxon>
        <taxon>Bacillota</taxon>
        <taxon>Bacilli</taxon>
        <taxon>Bacillales</taxon>
        <taxon>Alicyclobacillaceae</taxon>
        <taxon>Tumebacillus</taxon>
    </lineage>
</organism>
<proteinExistence type="predicted"/>
<evidence type="ECO:0000313" key="2">
    <source>
        <dbReference type="EMBL" id="MBL0387914.1"/>
    </source>
</evidence>
<dbReference type="Proteomes" id="UP000602284">
    <property type="component" value="Unassembled WGS sequence"/>
</dbReference>
<evidence type="ECO:0000259" key="1">
    <source>
        <dbReference type="Pfam" id="PF04233"/>
    </source>
</evidence>
<dbReference type="NCBIfam" id="TIGR01641">
    <property type="entry name" value="phageSPP1_gp7"/>
    <property type="match status" value="1"/>
</dbReference>
<comment type="caution">
    <text evidence="2">The sequence shown here is derived from an EMBL/GenBank/DDBJ whole genome shotgun (WGS) entry which is preliminary data.</text>
</comment>
<feature type="domain" description="Phage head morphogenesis" evidence="1">
    <location>
        <begin position="139"/>
        <end position="234"/>
    </location>
</feature>
<keyword evidence="3" id="KW-1185">Reference proteome</keyword>
<dbReference type="EMBL" id="JAEQNB010000004">
    <property type="protein sequence ID" value="MBL0387914.1"/>
    <property type="molecule type" value="Genomic_DNA"/>
</dbReference>
<dbReference type="RefSeq" id="WP_201636367.1">
    <property type="nucleotide sequence ID" value="NZ_JAEQNB010000004.1"/>
</dbReference>
<sequence length="265" mass="29900">MRKAEKFIAKYLNGVEKKLLVRFDKWIRQVFANLPLGSSEQEILRWHLPHAGELSGILRSHFIDVFHVGQAHGTAECLEKRRRMKVKLADLPTIDFGTGEDFTPQQAIAILKDRALTLAGVVEADIVAAVKKLCISYLAGTPRPKVEEEIAKIRKFNESRASLITTTETTYAYNRARLVSYKENSVDYVQFSAIMDSRTSQVCSSRHGLVMAMDDPRLGQNTPPLHGRCRSVLMPLYSRYEPKEVTPERLDWGGVTALPKGWKTG</sequence>
<dbReference type="Pfam" id="PF04233">
    <property type="entry name" value="Phage_Mu_F"/>
    <property type="match status" value="1"/>
</dbReference>
<gene>
    <name evidence="2" type="ORF">JJB07_14835</name>
</gene>
<name>A0ABS1JCF1_9BACL</name>
<reference evidence="2 3" key="1">
    <citation type="submission" date="2021-01" db="EMBL/GenBank/DDBJ databases">
        <title>Tumebacillus sp. strain ITR2 16S ribosomal RNA gene Genome sequencing and assembly.</title>
        <authorList>
            <person name="Kang M."/>
        </authorList>
    </citation>
    <scope>NUCLEOTIDE SEQUENCE [LARGE SCALE GENOMIC DNA]</scope>
    <source>
        <strain evidence="2 3">ITR2</strain>
    </source>
</reference>